<evidence type="ECO:0000313" key="2">
    <source>
        <dbReference type="Proteomes" id="UP000001931"/>
    </source>
</evidence>
<protein>
    <submittedName>
        <fullName evidence="1">Hypothetical membrane-spanning protein</fullName>
    </submittedName>
</protein>
<dbReference type="eggNOG" id="ENOG502N597">
    <property type="taxonomic scope" value="Archaea"/>
</dbReference>
<organism evidence="1 2">
    <name type="scientific">Methanosphaera stadtmanae (strain ATCC 43021 / DSM 3091 / JCM 11832 / MCB-3)</name>
    <dbReference type="NCBI Taxonomy" id="339860"/>
    <lineage>
        <taxon>Archaea</taxon>
        <taxon>Methanobacteriati</taxon>
        <taxon>Methanobacteriota</taxon>
        <taxon>Methanomada group</taxon>
        <taxon>Methanobacteria</taxon>
        <taxon>Methanobacteriales</taxon>
        <taxon>Methanobacteriaceae</taxon>
        <taxon>Methanosphaera</taxon>
    </lineage>
</organism>
<dbReference type="KEGG" id="mst:Msp_0142"/>
<dbReference type="Proteomes" id="UP000001931">
    <property type="component" value="Chromosome"/>
</dbReference>
<dbReference type="STRING" id="339860.Msp_0142"/>
<dbReference type="EMBL" id="CP000102">
    <property type="protein sequence ID" value="ABC56560.1"/>
    <property type="molecule type" value="Genomic_DNA"/>
</dbReference>
<evidence type="ECO:0000313" key="1">
    <source>
        <dbReference type="EMBL" id="ABC56560.1"/>
    </source>
</evidence>
<accession>Q2NHS3</accession>
<sequence>MVLKMKEKNVLIVCITLILCAVIIAATFVIVSSDNNGIPIPSVAANSTKDNSSNVAPNDTVDLSSVTFYSDGNPNTGEVATLYFGKESAGKVVEISTVYYRDGYQFNKVEYGTVSIDSDGNAKVTDTTPMNKYPDKCVITVKYNGNCFTKTANLGTYKGSQTVSL</sequence>
<reference evidence="1 2" key="1">
    <citation type="journal article" date="2006" name="J. Bacteriol.">
        <title>The genome sequence of Methanosphaera stadtmanae reveals why this human intestinal archaeon is restricted to methanol and H2 for methane formation and ATP synthesis.</title>
        <authorList>
            <person name="Fricke W.F."/>
            <person name="Seedorf H."/>
            <person name="Henne A."/>
            <person name="Kruer M."/>
            <person name="Liesegang H."/>
            <person name="Hedderich R."/>
            <person name="Gottschalk G."/>
            <person name="Thauer R.K."/>
        </authorList>
    </citation>
    <scope>NUCLEOTIDE SEQUENCE [LARGE SCALE GENOMIC DNA]</scope>
    <source>
        <strain evidence="2">ATCC 43021 / DSM 3091 / JCM 11832 / MCB-3</strain>
    </source>
</reference>
<dbReference type="AlphaFoldDB" id="Q2NHS3"/>
<keyword evidence="2" id="KW-1185">Reference proteome</keyword>
<dbReference type="HOGENOM" id="CLU_1607186_0_0_2"/>
<proteinExistence type="predicted"/>
<gene>
    <name evidence="1" type="ordered locus">Msp_0142</name>
</gene>
<name>Q2NHS3_METST</name>